<keyword evidence="3" id="KW-0131">Cell cycle</keyword>
<feature type="domain" description="SPOR" evidence="2">
    <location>
        <begin position="141"/>
        <end position="216"/>
    </location>
</feature>
<dbReference type="Pfam" id="PF05036">
    <property type="entry name" value="SPOR"/>
    <property type="match status" value="1"/>
</dbReference>
<reference evidence="3 4" key="1">
    <citation type="submission" date="2014-07" db="EMBL/GenBank/DDBJ databases">
        <authorList>
            <person name="McCorrison J."/>
            <person name="Sanka R."/>
            <person name="Torralba M."/>
            <person name="Gillis M."/>
            <person name="Haft D.H."/>
            <person name="Methe B."/>
            <person name="Sutton G."/>
            <person name="Nelson K.E."/>
        </authorList>
    </citation>
    <scope>NUCLEOTIDE SEQUENCE [LARGE SCALE GENOMIC DNA]</scope>
    <source>
        <strain evidence="3 4">S9-PR14</strain>
    </source>
</reference>
<dbReference type="Proteomes" id="UP000029723">
    <property type="component" value="Unassembled WGS sequence"/>
</dbReference>
<protein>
    <submittedName>
        <fullName evidence="3">Cell division protein</fullName>
    </submittedName>
</protein>
<dbReference type="GO" id="GO:0042834">
    <property type="term" value="F:peptidoglycan binding"/>
    <property type="evidence" value="ECO:0007669"/>
    <property type="project" value="InterPro"/>
</dbReference>
<dbReference type="OrthoDB" id="2473397at2"/>
<evidence type="ECO:0000313" key="4">
    <source>
        <dbReference type="Proteomes" id="UP000029723"/>
    </source>
</evidence>
<sequence>MKKFVTLLFILTCATIHSEAQSFLDHLQKKEPGKASVKVSQSKDIDELVNGKVKITITTLPQAPTTSKSKQDDKPSIHPLTPHKQDKITDKTKEDRNNKQESSAKATERRVTKEDTSTFELDIPTIDMRKKVMRKSYKINGYRVQAFAGGNSRADRLRAESIRDNIKQVLPNEPIYVHFYSPRWICRVGNYRSYEEAARILKQVKGLGYKQACIVRGKITVQY</sequence>
<proteinExistence type="predicted"/>
<evidence type="ECO:0000259" key="2">
    <source>
        <dbReference type="Pfam" id="PF05036"/>
    </source>
</evidence>
<keyword evidence="3" id="KW-0132">Cell division</keyword>
<gene>
    <name evidence="3" type="ORF">HMPREF9304_09475</name>
</gene>
<dbReference type="GO" id="GO:0051301">
    <property type="term" value="P:cell division"/>
    <property type="evidence" value="ECO:0007669"/>
    <property type="project" value="UniProtKB-KW"/>
</dbReference>
<name>A0A098YQF3_9BACT</name>
<comment type="caution">
    <text evidence="3">The sequence shown here is derived from an EMBL/GenBank/DDBJ whole genome shotgun (WGS) entry which is preliminary data.</text>
</comment>
<dbReference type="AlphaFoldDB" id="A0A098YQF3"/>
<feature type="compositionally biased region" description="Basic and acidic residues" evidence="1">
    <location>
        <begin position="83"/>
        <end position="99"/>
    </location>
</feature>
<dbReference type="EMBL" id="JRPQ01000141">
    <property type="protein sequence ID" value="KGI21554.1"/>
    <property type="molecule type" value="Genomic_DNA"/>
</dbReference>
<dbReference type="SUPFAM" id="SSF110997">
    <property type="entry name" value="Sporulation related repeat"/>
    <property type="match status" value="1"/>
</dbReference>
<dbReference type="InterPro" id="IPR036680">
    <property type="entry name" value="SPOR-like_sf"/>
</dbReference>
<feature type="compositionally biased region" description="Basic and acidic residues" evidence="1">
    <location>
        <begin position="106"/>
        <end position="116"/>
    </location>
</feature>
<organism evidence="3 4">
    <name type="scientific">Hoylesella timonensis S9-PR14</name>
    <dbReference type="NCBI Taxonomy" id="1401062"/>
    <lineage>
        <taxon>Bacteria</taxon>
        <taxon>Pseudomonadati</taxon>
        <taxon>Bacteroidota</taxon>
        <taxon>Bacteroidia</taxon>
        <taxon>Bacteroidales</taxon>
        <taxon>Prevotellaceae</taxon>
        <taxon>Hoylesella</taxon>
    </lineage>
</organism>
<dbReference type="RefSeq" id="WP_036928294.1">
    <property type="nucleotide sequence ID" value="NZ_JRPQ01000141.1"/>
</dbReference>
<accession>A0A098YQF3</accession>
<feature type="region of interest" description="Disordered" evidence="1">
    <location>
        <begin position="60"/>
        <end position="116"/>
    </location>
</feature>
<evidence type="ECO:0000256" key="1">
    <source>
        <dbReference type="SAM" id="MobiDB-lite"/>
    </source>
</evidence>
<dbReference type="InterPro" id="IPR007730">
    <property type="entry name" value="SPOR-like_dom"/>
</dbReference>
<evidence type="ECO:0000313" key="3">
    <source>
        <dbReference type="EMBL" id="KGI21554.1"/>
    </source>
</evidence>